<sequence>MRAMTFGSVRRGAVAACAMGTAMVAVTALTAGEVHAAGTKPIVFSRYTAGKPVEDLYSISSTGGTLTKLTNTPLVSDVMPSWSPDGSRIALLRYGSGGAIDGIWTMKSSGGTPVHIKGTDGAADPSWSPDGHRIAFSKPVGSHTEIFISGTGGTPLTRLTHNSVDDNNPSWSPDGKYLVFSRTTAGGHSHLKRIRVTTHAESTVTSVGSTYDSAPDWSHGNTIAFSRSGSSGIAHLYVVRPDGSGLHRITSGRLNDITPSWSPDGTRLVFTRGGGDDADPQHLFLVKSDGTGLTRLTKTDSHDIEADWRSF</sequence>
<evidence type="ECO:0008006" key="5">
    <source>
        <dbReference type="Google" id="ProtNLM"/>
    </source>
</evidence>
<dbReference type="PANTHER" id="PTHR36842">
    <property type="entry name" value="PROTEIN TOLB HOMOLOG"/>
    <property type="match status" value="1"/>
</dbReference>
<accession>A0A917ZWX8</accession>
<feature type="chain" id="PRO_5038128671" description="TolB protein" evidence="2">
    <location>
        <begin position="37"/>
        <end position="311"/>
    </location>
</feature>
<dbReference type="InterPro" id="IPR011042">
    <property type="entry name" value="6-blade_b-propeller_TolB-like"/>
</dbReference>
<dbReference type="AlphaFoldDB" id="A0A917ZWX8"/>
<comment type="caution">
    <text evidence="3">The sequence shown here is derived from an EMBL/GenBank/DDBJ whole genome shotgun (WGS) entry which is preliminary data.</text>
</comment>
<dbReference type="InterPro" id="IPR011659">
    <property type="entry name" value="WD40"/>
</dbReference>
<evidence type="ECO:0000256" key="1">
    <source>
        <dbReference type="ARBA" id="ARBA00009820"/>
    </source>
</evidence>
<feature type="signal peptide" evidence="2">
    <location>
        <begin position="1"/>
        <end position="36"/>
    </location>
</feature>
<evidence type="ECO:0000313" key="4">
    <source>
        <dbReference type="Proteomes" id="UP000641932"/>
    </source>
</evidence>
<protein>
    <recommendedName>
        <fullName evidence="5">TolB protein</fullName>
    </recommendedName>
</protein>
<dbReference type="EMBL" id="BMMS01000029">
    <property type="protein sequence ID" value="GGO96377.1"/>
    <property type="molecule type" value="Genomic_DNA"/>
</dbReference>
<reference evidence="3" key="2">
    <citation type="submission" date="2020-09" db="EMBL/GenBank/DDBJ databases">
        <authorList>
            <person name="Sun Q."/>
            <person name="Zhou Y."/>
        </authorList>
    </citation>
    <scope>NUCLEOTIDE SEQUENCE</scope>
    <source>
        <strain evidence="3">CGMCC 4.7201</strain>
    </source>
</reference>
<proteinExistence type="inferred from homology"/>
<name>A0A917ZWX8_9ACTN</name>
<reference evidence="3" key="1">
    <citation type="journal article" date="2014" name="Int. J. Syst. Evol. Microbiol.">
        <title>Complete genome sequence of Corynebacterium casei LMG S-19264T (=DSM 44701T), isolated from a smear-ripened cheese.</title>
        <authorList>
            <consortium name="US DOE Joint Genome Institute (JGI-PGF)"/>
            <person name="Walter F."/>
            <person name="Albersmeier A."/>
            <person name="Kalinowski J."/>
            <person name="Ruckert C."/>
        </authorList>
    </citation>
    <scope>NUCLEOTIDE SEQUENCE</scope>
    <source>
        <strain evidence="3">CGMCC 4.7201</strain>
    </source>
</reference>
<evidence type="ECO:0000256" key="2">
    <source>
        <dbReference type="SAM" id="SignalP"/>
    </source>
</evidence>
<comment type="similarity">
    <text evidence="1">Belongs to the TolB family.</text>
</comment>
<keyword evidence="2" id="KW-0732">Signal</keyword>
<dbReference type="Pfam" id="PF07676">
    <property type="entry name" value="PD40"/>
    <property type="match status" value="4"/>
</dbReference>
<keyword evidence="4" id="KW-1185">Reference proteome</keyword>
<dbReference type="Proteomes" id="UP000641932">
    <property type="component" value="Unassembled WGS sequence"/>
</dbReference>
<dbReference type="Gene3D" id="2.120.10.30">
    <property type="entry name" value="TolB, C-terminal domain"/>
    <property type="match status" value="3"/>
</dbReference>
<dbReference type="PANTHER" id="PTHR36842:SF1">
    <property type="entry name" value="PROTEIN TOLB"/>
    <property type="match status" value="1"/>
</dbReference>
<evidence type="ECO:0000313" key="3">
    <source>
        <dbReference type="EMBL" id="GGO96377.1"/>
    </source>
</evidence>
<dbReference type="SUPFAM" id="SSF82171">
    <property type="entry name" value="DPP6 N-terminal domain-like"/>
    <property type="match status" value="1"/>
</dbReference>
<organism evidence="3 4">
    <name type="scientific">Wenjunlia tyrosinilytica</name>
    <dbReference type="NCBI Taxonomy" id="1544741"/>
    <lineage>
        <taxon>Bacteria</taxon>
        <taxon>Bacillati</taxon>
        <taxon>Actinomycetota</taxon>
        <taxon>Actinomycetes</taxon>
        <taxon>Kitasatosporales</taxon>
        <taxon>Streptomycetaceae</taxon>
        <taxon>Wenjunlia</taxon>
    </lineage>
</organism>
<gene>
    <name evidence="3" type="ORF">GCM10012280_55720</name>
</gene>